<dbReference type="NCBIfam" id="TIGR02395">
    <property type="entry name" value="rpoN_sigma"/>
    <property type="match status" value="1"/>
</dbReference>
<keyword evidence="3" id="KW-0808">Transferase</keyword>
<evidence type="ECO:0000256" key="5">
    <source>
        <dbReference type="ARBA" id="ARBA00023015"/>
    </source>
</evidence>
<comment type="similarity">
    <text evidence="1">Belongs to the sigma-54 factor family.</text>
</comment>
<dbReference type="RefSeq" id="WP_184653057.1">
    <property type="nucleotide sequence ID" value="NZ_JACHFR010000003.1"/>
</dbReference>
<keyword evidence="7" id="KW-0238">DNA-binding</keyword>
<dbReference type="GO" id="GO:0000428">
    <property type="term" value="C:DNA-directed RNA polymerase complex"/>
    <property type="evidence" value="ECO:0007669"/>
    <property type="project" value="UniProtKB-KW"/>
</dbReference>
<dbReference type="Pfam" id="PF04963">
    <property type="entry name" value="Sigma54_CBD"/>
    <property type="match status" value="1"/>
</dbReference>
<dbReference type="GO" id="GO:0001216">
    <property type="term" value="F:DNA-binding transcription activator activity"/>
    <property type="evidence" value="ECO:0007669"/>
    <property type="project" value="InterPro"/>
</dbReference>
<evidence type="ECO:0000256" key="2">
    <source>
        <dbReference type="ARBA" id="ARBA00022478"/>
    </source>
</evidence>
<evidence type="ECO:0000313" key="12">
    <source>
        <dbReference type="Proteomes" id="UP000578697"/>
    </source>
</evidence>
<dbReference type="AlphaFoldDB" id="A0A840SIA4"/>
<evidence type="ECO:0000256" key="4">
    <source>
        <dbReference type="ARBA" id="ARBA00022695"/>
    </source>
</evidence>
<keyword evidence="8" id="KW-0804">Transcription</keyword>
<name>A0A840SIA4_9SPIR</name>
<reference evidence="11 12" key="1">
    <citation type="submission" date="2020-08" db="EMBL/GenBank/DDBJ databases">
        <title>Genomic Encyclopedia of Type Strains, Phase IV (KMG-IV): sequencing the most valuable type-strain genomes for metagenomic binning, comparative biology and taxonomic classification.</title>
        <authorList>
            <person name="Goeker M."/>
        </authorList>
    </citation>
    <scope>NUCLEOTIDE SEQUENCE [LARGE SCALE GENOMIC DNA]</scope>
    <source>
        <strain evidence="11 12">DSM 103679</strain>
    </source>
</reference>
<dbReference type="EMBL" id="JACHFR010000003">
    <property type="protein sequence ID" value="MBB5219636.1"/>
    <property type="molecule type" value="Genomic_DNA"/>
</dbReference>
<evidence type="ECO:0000256" key="3">
    <source>
        <dbReference type="ARBA" id="ARBA00022679"/>
    </source>
</evidence>
<feature type="domain" description="RNA polymerase sigma factor 54 DNA-binding" evidence="9">
    <location>
        <begin position="317"/>
        <end position="475"/>
    </location>
</feature>
<keyword evidence="5" id="KW-0805">Transcription regulation</keyword>
<dbReference type="Proteomes" id="UP000578697">
    <property type="component" value="Unassembled WGS sequence"/>
</dbReference>
<dbReference type="Gene3D" id="1.10.10.60">
    <property type="entry name" value="Homeodomain-like"/>
    <property type="match status" value="1"/>
</dbReference>
<dbReference type="Gene3D" id="1.10.10.1330">
    <property type="entry name" value="RNA polymerase sigma-54 factor, core-binding domain"/>
    <property type="match status" value="1"/>
</dbReference>
<dbReference type="PROSITE" id="PS50044">
    <property type="entry name" value="SIGMA54_3"/>
    <property type="match status" value="1"/>
</dbReference>
<keyword evidence="2" id="KW-0240">DNA-directed RNA polymerase</keyword>
<accession>A0A840SIA4</accession>
<dbReference type="InterPro" id="IPR007634">
    <property type="entry name" value="RNA_pol_sigma_54_DNA-bd"/>
</dbReference>
<dbReference type="PANTHER" id="PTHR32248">
    <property type="entry name" value="RNA POLYMERASE SIGMA-54 FACTOR"/>
    <property type="match status" value="1"/>
</dbReference>
<dbReference type="PIRSF" id="PIRSF000774">
    <property type="entry name" value="RpoN"/>
    <property type="match status" value="1"/>
</dbReference>
<dbReference type="InterPro" id="IPR000394">
    <property type="entry name" value="RNA_pol_sigma_54"/>
</dbReference>
<dbReference type="GO" id="GO:0016779">
    <property type="term" value="F:nucleotidyltransferase activity"/>
    <property type="evidence" value="ECO:0007669"/>
    <property type="project" value="UniProtKB-KW"/>
</dbReference>
<keyword evidence="4" id="KW-0548">Nucleotidyltransferase</keyword>
<dbReference type="PANTHER" id="PTHR32248:SF4">
    <property type="entry name" value="RNA POLYMERASE SIGMA-54 FACTOR"/>
    <property type="match status" value="1"/>
</dbReference>
<evidence type="ECO:0000256" key="6">
    <source>
        <dbReference type="ARBA" id="ARBA00023082"/>
    </source>
</evidence>
<dbReference type="PROSITE" id="PS00718">
    <property type="entry name" value="SIGMA54_2"/>
    <property type="match status" value="1"/>
</dbReference>
<comment type="caution">
    <text evidence="11">The sequence shown here is derived from an EMBL/GenBank/DDBJ whole genome shotgun (WGS) entry which is preliminary data.</text>
</comment>
<dbReference type="Pfam" id="PF04552">
    <property type="entry name" value="Sigma54_DBD"/>
    <property type="match status" value="1"/>
</dbReference>
<organism evidence="11 12">
    <name type="scientific">Treponema rectale</name>
    <dbReference type="NCBI Taxonomy" id="744512"/>
    <lineage>
        <taxon>Bacteria</taxon>
        <taxon>Pseudomonadati</taxon>
        <taxon>Spirochaetota</taxon>
        <taxon>Spirochaetia</taxon>
        <taxon>Spirochaetales</taxon>
        <taxon>Treponemataceae</taxon>
        <taxon>Treponema</taxon>
    </lineage>
</organism>
<dbReference type="GO" id="GO:0003677">
    <property type="term" value="F:DNA binding"/>
    <property type="evidence" value="ECO:0007669"/>
    <property type="project" value="UniProtKB-KW"/>
</dbReference>
<proteinExistence type="inferred from homology"/>
<evidence type="ECO:0000259" key="9">
    <source>
        <dbReference type="Pfam" id="PF04552"/>
    </source>
</evidence>
<sequence>MKLTQGLSQQLKQQQILSQKQIQSLKILSMSAEDLEKEMYRAAEENPALIIKNFRRSEIRSSSIVSHASEIESDNNIKLLESKEDFRESLQHHLMSQLNLIKLSKSEHQLASRLIHHLDNKGFMVYNSMNFLDKKDPLQNREMLKKVTDIIQHLDPVGTCTKNFEESLLVQAKDKPEPNRMALFILDGHFSFLDPLNIKLICEKLNKFARTQKKLFALDEKSKAFYENFNATEEEVKEAVAFIQKLNPYPGAAYSTEGTNYISADVTITESNEYTAHDDFARGIIKNDSGCFKIKVGAETEPEIYIDPNLKNKDSKDIKESIKKAKEFLDSLKYRKSTLLTACCYIVKKQMDFFRHGPGNLHPLSQKDLAKLLNLHEATISRMAGTKYIQCSFGLIPIKQFFTNAVSKNPDDKNSLSQDQVMFALKKVIELHRNDIKKPSDQTLTKILNQQGIKIARRTVAKYRAKLNIESSYSR</sequence>
<evidence type="ECO:0000259" key="10">
    <source>
        <dbReference type="Pfam" id="PF04963"/>
    </source>
</evidence>
<evidence type="ECO:0000256" key="1">
    <source>
        <dbReference type="ARBA" id="ARBA00008798"/>
    </source>
</evidence>
<dbReference type="GO" id="GO:0006352">
    <property type="term" value="P:DNA-templated transcription initiation"/>
    <property type="evidence" value="ECO:0007669"/>
    <property type="project" value="InterPro"/>
</dbReference>
<dbReference type="Pfam" id="PF00309">
    <property type="entry name" value="Sigma54_AID"/>
    <property type="match status" value="1"/>
</dbReference>
<protein>
    <submittedName>
        <fullName evidence="11">RNA polymerase sigma-54 factor</fullName>
    </submittedName>
</protein>
<dbReference type="GO" id="GO:0016987">
    <property type="term" value="F:sigma factor activity"/>
    <property type="evidence" value="ECO:0007669"/>
    <property type="project" value="UniProtKB-KW"/>
</dbReference>
<evidence type="ECO:0000256" key="8">
    <source>
        <dbReference type="ARBA" id="ARBA00023163"/>
    </source>
</evidence>
<keyword evidence="12" id="KW-1185">Reference proteome</keyword>
<keyword evidence="6" id="KW-0731">Sigma factor</keyword>
<feature type="domain" description="RNA polymerase sigma factor 54 core-binding" evidence="10">
    <location>
        <begin position="87"/>
        <end position="272"/>
    </location>
</feature>
<dbReference type="InterPro" id="IPR038709">
    <property type="entry name" value="RpoN_core-bd_sf"/>
</dbReference>
<dbReference type="InterPro" id="IPR007046">
    <property type="entry name" value="RNA_pol_sigma_54_core-bd"/>
</dbReference>
<gene>
    <name evidence="11" type="ORF">HNP77_002018</name>
</gene>
<evidence type="ECO:0000256" key="7">
    <source>
        <dbReference type="ARBA" id="ARBA00023125"/>
    </source>
</evidence>
<evidence type="ECO:0000313" key="11">
    <source>
        <dbReference type="EMBL" id="MBB5219636.1"/>
    </source>
</evidence>